<proteinExistence type="predicted"/>
<evidence type="ECO:0000259" key="1">
    <source>
        <dbReference type="PROSITE" id="PS50042"/>
    </source>
</evidence>
<dbReference type="Gene3D" id="2.60.120.10">
    <property type="entry name" value="Jelly Rolls"/>
    <property type="match status" value="1"/>
</dbReference>
<dbReference type="Pfam" id="PF00027">
    <property type="entry name" value="cNMP_binding"/>
    <property type="match status" value="1"/>
</dbReference>
<dbReference type="InterPro" id="IPR000595">
    <property type="entry name" value="cNMP-bd_dom"/>
</dbReference>
<evidence type="ECO:0000313" key="2">
    <source>
        <dbReference type="EMBL" id="MBB3772630.1"/>
    </source>
</evidence>
<dbReference type="SUPFAM" id="SSF51206">
    <property type="entry name" value="cAMP-binding domain-like"/>
    <property type="match status" value="1"/>
</dbReference>
<dbReference type="InterPro" id="IPR018490">
    <property type="entry name" value="cNMP-bd_dom_sf"/>
</dbReference>
<accession>A0A839ZCR2</accession>
<dbReference type="PANTHER" id="PTHR45743">
    <property type="entry name" value="POTASSIUM CHANNEL AKT1"/>
    <property type="match status" value="1"/>
</dbReference>
<dbReference type="PROSITE" id="PS50042">
    <property type="entry name" value="CNMP_BINDING_3"/>
    <property type="match status" value="1"/>
</dbReference>
<dbReference type="RefSeq" id="WP_183190791.1">
    <property type="nucleotide sequence ID" value="NZ_JACICD010000006.1"/>
</dbReference>
<dbReference type="SMART" id="SM00100">
    <property type="entry name" value="cNMP"/>
    <property type="match status" value="1"/>
</dbReference>
<dbReference type="EMBL" id="JACICD010000006">
    <property type="protein sequence ID" value="MBB3772630.1"/>
    <property type="molecule type" value="Genomic_DNA"/>
</dbReference>
<keyword evidence="3" id="KW-1185">Reference proteome</keyword>
<dbReference type="InterPro" id="IPR014710">
    <property type="entry name" value="RmlC-like_jellyroll"/>
</dbReference>
<feature type="domain" description="Cyclic nucleotide-binding" evidence="1">
    <location>
        <begin position="15"/>
        <end position="134"/>
    </location>
</feature>
<gene>
    <name evidence="2" type="ORF">FHS55_003251</name>
</gene>
<dbReference type="CDD" id="cd00038">
    <property type="entry name" value="CAP_ED"/>
    <property type="match status" value="1"/>
</dbReference>
<sequence>MTIEDEVRSLQKFRMFRDVEGAKLKLLAMISDRVVFQPGEVIYAQGDASDAVYIVLDGQFKVSLVTAHGVIDFAEHVRGVLLGEAGVLCDQNRMATITAETPVVALRVDREPFLQLLKESRPFNHAVVRELGRQIMELNNICAQLVERLPKGTPAVDAGHKVALTATHEQVH</sequence>
<dbReference type="AlphaFoldDB" id="A0A839ZCR2"/>
<dbReference type="Proteomes" id="UP000533469">
    <property type="component" value="Unassembled WGS sequence"/>
</dbReference>
<dbReference type="GO" id="GO:0005249">
    <property type="term" value="F:voltage-gated potassium channel activity"/>
    <property type="evidence" value="ECO:0007669"/>
    <property type="project" value="InterPro"/>
</dbReference>
<protein>
    <submittedName>
        <fullName evidence="2">CRP-like cAMP-binding protein</fullName>
    </submittedName>
</protein>
<evidence type="ECO:0000313" key="3">
    <source>
        <dbReference type="Proteomes" id="UP000533469"/>
    </source>
</evidence>
<comment type="caution">
    <text evidence="2">The sequence shown here is derived from an EMBL/GenBank/DDBJ whole genome shotgun (WGS) entry which is preliminary data.</text>
</comment>
<name>A0A839ZCR2_9HYPH</name>
<dbReference type="InterPro" id="IPR045319">
    <property type="entry name" value="KAT/AKT"/>
</dbReference>
<reference evidence="2 3" key="1">
    <citation type="submission" date="2020-08" db="EMBL/GenBank/DDBJ databases">
        <title>Genomic Encyclopedia of Type Strains, Phase IV (KMG-IV): sequencing the most valuable type-strain genomes for metagenomic binning, comparative biology and taxonomic classification.</title>
        <authorList>
            <person name="Goeker M."/>
        </authorList>
    </citation>
    <scope>NUCLEOTIDE SEQUENCE [LARGE SCALE GENOMIC DNA]</scope>
    <source>
        <strain evidence="2 3">DSM 5895</strain>
    </source>
</reference>
<organism evidence="2 3">
    <name type="scientific">Ancylobacter tetraedralis</name>
    <dbReference type="NCBI Taxonomy" id="217068"/>
    <lineage>
        <taxon>Bacteria</taxon>
        <taxon>Pseudomonadati</taxon>
        <taxon>Pseudomonadota</taxon>
        <taxon>Alphaproteobacteria</taxon>
        <taxon>Hyphomicrobiales</taxon>
        <taxon>Xanthobacteraceae</taxon>
        <taxon>Ancylobacter</taxon>
    </lineage>
</organism>